<dbReference type="SUPFAM" id="SSF52058">
    <property type="entry name" value="L domain-like"/>
    <property type="match status" value="1"/>
</dbReference>
<feature type="domain" description="Disease resistance protein winged helix" evidence="8">
    <location>
        <begin position="412"/>
        <end position="481"/>
    </location>
</feature>
<evidence type="ECO:0000256" key="4">
    <source>
        <dbReference type="ARBA" id="ARBA00022741"/>
    </source>
</evidence>
<evidence type="ECO:0000259" key="8">
    <source>
        <dbReference type="Pfam" id="PF23559"/>
    </source>
</evidence>
<protein>
    <recommendedName>
        <fullName evidence="12">NB-ARC domain-containing protein</fullName>
    </recommendedName>
</protein>
<dbReference type="FunFam" id="3.40.50.300:FF:001091">
    <property type="entry name" value="Probable disease resistance protein At1g61300"/>
    <property type="match status" value="1"/>
</dbReference>
<reference evidence="10 11" key="1">
    <citation type="journal article" date="2014" name="Nature">
        <title>The genome of Eucalyptus grandis.</title>
        <authorList>
            <person name="Myburg A.A."/>
            <person name="Grattapaglia D."/>
            <person name="Tuskan G.A."/>
            <person name="Hellsten U."/>
            <person name="Hayes R.D."/>
            <person name="Grimwood J."/>
            <person name="Jenkins J."/>
            <person name="Lindquist E."/>
            <person name="Tice H."/>
            <person name="Bauer D."/>
            <person name="Goodstein D.M."/>
            <person name="Dubchak I."/>
            <person name="Poliakov A."/>
            <person name="Mizrachi E."/>
            <person name="Kullan A.R."/>
            <person name="Hussey S.G."/>
            <person name="Pinard D."/>
            <person name="van der Merwe K."/>
            <person name="Singh P."/>
            <person name="van Jaarsveld I."/>
            <person name="Silva-Junior O.B."/>
            <person name="Togawa R.C."/>
            <person name="Pappas M.R."/>
            <person name="Faria D.A."/>
            <person name="Sansaloni C.P."/>
            <person name="Petroli C.D."/>
            <person name="Yang X."/>
            <person name="Ranjan P."/>
            <person name="Tschaplinski T.J."/>
            <person name="Ye C.Y."/>
            <person name="Li T."/>
            <person name="Sterck L."/>
            <person name="Vanneste K."/>
            <person name="Murat F."/>
            <person name="Soler M."/>
            <person name="Clemente H.S."/>
            <person name="Saidi N."/>
            <person name="Cassan-Wang H."/>
            <person name="Dunand C."/>
            <person name="Hefer C.A."/>
            <person name="Bornberg-Bauer E."/>
            <person name="Kersting A.R."/>
            <person name="Vining K."/>
            <person name="Amarasinghe V."/>
            <person name="Ranik M."/>
            <person name="Naithani S."/>
            <person name="Elser J."/>
            <person name="Boyd A.E."/>
            <person name="Liston A."/>
            <person name="Spatafora J.W."/>
            <person name="Dharmwardhana P."/>
            <person name="Raja R."/>
            <person name="Sullivan C."/>
            <person name="Romanel E."/>
            <person name="Alves-Ferreira M."/>
            <person name="Kulheim C."/>
            <person name="Foley W."/>
            <person name="Carocha V."/>
            <person name="Paiva J."/>
            <person name="Kudrna D."/>
            <person name="Brommonschenkel S.H."/>
            <person name="Pasquali G."/>
            <person name="Byrne M."/>
            <person name="Rigault P."/>
            <person name="Tibbits J."/>
            <person name="Spokevicius A."/>
            <person name="Jones R.C."/>
            <person name="Steane D.A."/>
            <person name="Vaillancourt R.E."/>
            <person name="Potts B.M."/>
            <person name="Joubert F."/>
            <person name="Barry K."/>
            <person name="Pappas G.J."/>
            <person name="Strauss S.H."/>
            <person name="Jaiswal P."/>
            <person name="Grima-Pettenati J."/>
            <person name="Salse J."/>
            <person name="Van de Peer Y."/>
            <person name="Rokhsar D.S."/>
            <person name="Schmutz J."/>
        </authorList>
    </citation>
    <scope>NUCLEOTIDE SEQUENCE [LARGE SCALE GENOMIC DNA]</scope>
    <source>
        <strain evidence="11">cv. BRASUZ1</strain>
        <tissue evidence="10">Leaf extractions</tissue>
    </source>
</reference>
<dbReference type="Gene3D" id="3.80.10.10">
    <property type="entry name" value="Ribonuclease Inhibitor"/>
    <property type="match status" value="1"/>
</dbReference>
<evidence type="ECO:0000256" key="2">
    <source>
        <dbReference type="ARBA" id="ARBA00022614"/>
    </source>
</evidence>
<dbReference type="PRINTS" id="PR00364">
    <property type="entry name" value="DISEASERSIST"/>
</dbReference>
<dbReference type="Proteomes" id="UP000030711">
    <property type="component" value="Unassembled WGS sequence"/>
</dbReference>
<dbReference type="InterPro" id="IPR027417">
    <property type="entry name" value="P-loop_NTPase"/>
</dbReference>
<comment type="similarity">
    <text evidence="1">Belongs to the disease resistance NB-LRR family.</text>
</comment>
<evidence type="ECO:0000256" key="3">
    <source>
        <dbReference type="ARBA" id="ARBA00022737"/>
    </source>
</evidence>
<dbReference type="InterPro" id="IPR032675">
    <property type="entry name" value="LRR_dom_sf"/>
</dbReference>
<dbReference type="InterPro" id="IPR001611">
    <property type="entry name" value="Leu-rich_rpt"/>
</dbReference>
<evidence type="ECO:0000259" key="7">
    <source>
        <dbReference type="Pfam" id="PF00931"/>
    </source>
</evidence>
<keyword evidence="3" id="KW-0677">Repeat</keyword>
<organism evidence="10 11">
    <name type="scientific">Eucalyptus grandis</name>
    <name type="common">Flooded gum</name>
    <dbReference type="NCBI Taxonomy" id="71139"/>
    <lineage>
        <taxon>Eukaryota</taxon>
        <taxon>Viridiplantae</taxon>
        <taxon>Streptophyta</taxon>
        <taxon>Embryophyta</taxon>
        <taxon>Tracheophyta</taxon>
        <taxon>Spermatophyta</taxon>
        <taxon>Magnoliopsida</taxon>
        <taxon>eudicotyledons</taxon>
        <taxon>Gunneridae</taxon>
        <taxon>Pentapetalae</taxon>
        <taxon>rosids</taxon>
        <taxon>malvids</taxon>
        <taxon>Myrtales</taxon>
        <taxon>Myrtaceae</taxon>
        <taxon>Myrtoideae</taxon>
        <taxon>Eucalypteae</taxon>
        <taxon>Eucalyptus</taxon>
    </lineage>
</organism>
<dbReference type="FunFam" id="1.10.8.430:FF:000003">
    <property type="entry name" value="Probable disease resistance protein At5g66910"/>
    <property type="match status" value="1"/>
</dbReference>
<name>A0AAD9T8J3_EUCGR</name>
<evidence type="ECO:0000256" key="5">
    <source>
        <dbReference type="ARBA" id="ARBA00022821"/>
    </source>
</evidence>
<accession>A0AAD9T8J3</accession>
<evidence type="ECO:0000259" key="9">
    <source>
        <dbReference type="Pfam" id="PF23598"/>
    </source>
</evidence>
<dbReference type="InterPro" id="IPR055414">
    <property type="entry name" value="LRR_R13L4/SHOC2-like"/>
</dbReference>
<proteinExistence type="inferred from homology"/>
<keyword evidence="4" id="KW-0547">Nucleotide-binding</keyword>
<evidence type="ECO:0000313" key="10">
    <source>
        <dbReference type="EMBL" id="KAK2631419.1"/>
    </source>
</evidence>
<evidence type="ECO:0000313" key="11">
    <source>
        <dbReference type="Proteomes" id="UP000030711"/>
    </source>
</evidence>
<dbReference type="InterPro" id="IPR042197">
    <property type="entry name" value="Apaf_helical"/>
</dbReference>
<dbReference type="GO" id="GO:0005524">
    <property type="term" value="F:ATP binding"/>
    <property type="evidence" value="ECO:0007669"/>
    <property type="project" value="UniProtKB-KW"/>
</dbReference>
<dbReference type="Gene3D" id="1.10.10.10">
    <property type="entry name" value="Winged helix-like DNA-binding domain superfamily/Winged helix DNA-binding domain"/>
    <property type="match status" value="1"/>
</dbReference>
<dbReference type="SUPFAM" id="SSF52540">
    <property type="entry name" value="P-loop containing nucleoside triphosphate hydrolases"/>
    <property type="match status" value="1"/>
</dbReference>
<dbReference type="PROSITE" id="PS51450">
    <property type="entry name" value="LRR"/>
    <property type="match status" value="1"/>
</dbReference>
<dbReference type="InterPro" id="IPR058922">
    <property type="entry name" value="WHD_DRP"/>
</dbReference>
<feature type="domain" description="NB-ARC" evidence="7">
    <location>
        <begin position="157"/>
        <end position="322"/>
    </location>
</feature>
<dbReference type="GO" id="GO:0006952">
    <property type="term" value="P:defense response"/>
    <property type="evidence" value="ECO:0007669"/>
    <property type="project" value="UniProtKB-KW"/>
</dbReference>
<dbReference type="Pfam" id="PF23598">
    <property type="entry name" value="LRR_14"/>
    <property type="match status" value="1"/>
</dbReference>
<dbReference type="GO" id="GO:0043531">
    <property type="term" value="F:ADP binding"/>
    <property type="evidence" value="ECO:0007669"/>
    <property type="project" value="InterPro"/>
</dbReference>
<dbReference type="Pfam" id="PF23559">
    <property type="entry name" value="WHD_DRP"/>
    <property type="match status" value="1"/>
</dbReference>
<evidence type="ECO:0000256" key="1">
    <source>
        <dbReference type="ARBA" id="ARBA00008894"/>
    </source>
</evidence>
<dbReference type="InterPro" id="IPR036388">
    <property type="entry name" value="WH-like_DNA-bd_sf"/>
</dbReference>
<dbReference type="PANTHER" id="PTHR33463">
    <property type="entry name" value="NB-ARC DOMAIN-CONTAINING PROTEIN-RELATED"/>
    <property type="match status" value="1"/>
</dbReference>
<dbReference type="InterPro" id="IPR050905">
    <property type="entry name" value="Plant_NBS-LRR"/>
</dbReference>
<evidence type="ECO:0008006" key="12">
    <source>
        <dbReference type="Google" id="ProtNLM"/>
    </source>
</evidence>
<feature type="domain" description="Disease resistance R13L4/SHOC-2-like LRR" evidence="9">
    <location>
        <begin position="563"/>
        <end position="768"/>
    </location>
</feature>
<dbReference type="FunFam" id="1.10.10.10:FF:000322">
    <property type="entry name" value="Probable disease resistance protein At1g63360"/>
    <property type="match status" value="1"/>
</dbReference>
<evidence type="ECO:0000256" key="6">
    <source>
        <dbReference type="ARBA" id="ARBA00022840"/>
    </source>
</evidence>
<keyword evidence="11" id="KW-1185">Reference proteome</keyword>
<keyword evidence="5" id="KW-0611">Plant defense</keyword>
<dbReference type="Gene3D" id="3.40.50.300">
    <property type="entry name" value="P-loop containing nucleotide triphosphate hydrolases"/>
    <property type="match status" value="1"/>
</dbReference>
<comment type="caution">
    <text evidence="10">The sequence shown here is derived from an EMBL/GenBank/DDBJ whole genome shotgun (WGS) entry which is preliminary data.</text>
</comment>
<dbReference type="InterPro" id="IPR002182">
    <property type="entry name" value="NB-ARC"/>
</dbReference>
<keyword evidence="2" id="KW-0433">Leucine-rich repeat</keyword>
<gene>
    <name evidence="10" type="ORF">EUGRSUZ_L02932</name>
</gene>
<dbReference type="Gene3D" id="1.10.8.430">
    <property type="entry name" value="Helical domain of apoptotic protease-activating factors"/>
    <property type="match status" value="1"/>
</dbReference>
<keyword evidence="6" id="KW-0067">ATP-binding</keyword>
<sequence length="769" mass="87579">MDFVGPLSDLVKHLSGLASTHLGYIYNLKDNVDLLLMETEDLNAKSEDVKAGVQREEGGGGVQRTREVVNWLGKVQNFLGEVDRVLQEARERDRIKCLGHCLPRNCWSGYRLGKTINQMLNEVRELKKEEFNTTLPLPPPPVLTMPMDETVGLDICFNKVWQWLVEEKEIGVIGLYGTGGVGKTTLMKRINNKLSHTYHGFEVVIWVVVSRRVNEDNIRDAVRKKLNIEDEIWGGWSQDERVYHLLEVLSKKKFVLLIDDVWAKLDLSKIGVPHPCLENGSKVVFTTRLEKVCYQMMANIAYQIQCLTLEEALELFKNNVGKLTVHSHPEIPELAKNIVLECKGLPLALITIGQAMVGKDNPNEWRHTLTMLRSRPHELSGMVEDVYHILEFSYDSLADTTQQACFLYCCHFPKDYPIMTNELIELWIGEGLLGDTDDVYHMRDKGASVLRDLKRACLLESGFDLYGRPIVKMHDVIHNMAIWIARGHGQWENKLLVIENEEDMSTEMISKWGEAGKVSLWGSLIANINRTPPICSQLETLFVRETKVRLVPRGFFESMTACLKVLDLSDNENIESFPEGICDLISLQYLNLSGTCISELPGEIKNLTRLRWLLLDNIKSGISIPTGAIASLPLNVLSMWRCNLKKEEEVVAELKDMQDLTDLSIMVQKSFSALKLFQSLQRCIRRVWINDCEDLTCIPISRSLKGSDNFSHLEVLYLKNCPMLVKMEITQGIGRVPNYYCFPSLVEVLIANCRSLDLSWLVHAPKLRH</sequence>
<dbReference type="PANTHER" id="PTHR33463:SF220">
    <property type="entry name" value="NB-ARC DOMAIN-CONTAINING PROTEIN"/>
    <property type="match status" value="1"/>
</dbReference>
<dbReference type="Pfam" id="PF00931">
    <property type="entry name" value="NB-ARC"/>
    <property type="match status" value="1"/>
</dbReference>
<dbReference type="EMBL" id="MU849852">
    <property type="protein sequence ID" value="KAK2631419.1"/>
    <property type="molecule type" value="Genomic_DNA"/>
</dbReference>
<dbReference type="AlphaFoldDB" id="A0AAD9T8J3"/>